<dbReference type="EMBL" id="JAUFQC010000027">
    <property type="protein sequence ID" value="MDN3612343.1"/>
    <property type="molecule type" value="Genomic_DNA"/>
</dbReference>
<reference evidence="4" key="1">
    <citation type="journal article" date="2019" name="Int. J. Syst. Evol. Microbiol.">
        <title>The Global Catalogue of Microorganisms (GCM) 10K type strain sequencing project: providing services to taxonomists for standard genome sequencing and annotation.</title>
        <authorList>
            <consortium name="The Broad Institute Genomics Platform"/>
            <consortium name="The Broad Institute Genome Sequencing Center for Infectious Disease"/>
            <person name="Wu L."/>
            <person name="Ma J."/>
        </authorList>
    </citation>
    <scope>NUCLEOTIDE SEQUENCE [LARGE SCALE GENOMIC DNA]</scope>
    <source>
        <strain evidence="4">CECT 7398</strain>
    </source>
</reference>
<accession>A0ABT8C080</accession>
<evidence type="ECO:0000259" key="2">
    <source>
        <dbReference type="Pfam" id="PF01266"/>
    </source>
</evidence>
<comment type="caution">
    <text evidence="3">The sequence shown here is derived from an EMBL/GenBank/DDBJ whole genome shotgun (WGS) entry which is preliminary data.</text>
</comment>
<gene>
    <name evidence="3" type="ORF">QWZ16_22355</name>
</gene>
<organism evidence="3 4">
    <name type="scientific">Vibrio ostreicida</name>
    <dbReference type="NCBI Taxonomy" id="526588"/>
    <lineage>
        <taxon>Bacteria</taxon>
        <taxon>Pseudomonadati</taxon>
        <taxon>Pseudomonadota</taxon>
        <taxon>Gammaproteobacteria</taxon>
        <taxon>Vibrionales</taxon>
        <taxon>Vibrionaceae</taxon>
        <taxon>Vibrio</taxon>
    </lineage>
</organism>
<keyword evidence="1" id="KW-0560">Oxidoreductase</keyword>
<feature type="domain" description="FAD dependent oxidoreductase" evidence="2">
    <location>
        <begin position="9"/>
        <end position="63"/>
    </location>
</feature>
<evidence type="ECO:0000313" key="3">
    <source>
        <dbReference type="EMBL" id="MDN3612343.1"/>
    </source>
</evidence>
<proteinExistence type="predicted"/>
<dbReference type="Proteomes" id="UP001238540">
    <property type="component" value="Unassembled WGS sequence"/>
</dbReference>
<protein>
    <submittedName>
        <fullName evidence="3">FAD-dependent oxidoreductase</fullName>
    </submittedName>
</protein>
<evidence type="ECO:0000256" key="1">
    <source>
        <dbReference type="ARBA" id="ARBA00023002"/>
    </source>
</evidence>
<dbReference type="Pfam" id="PF01266">
    <property type="entry name" value="DAO"/>
    <property type="match status" value="1"/>
</dbReference>
<keyword evidence="4" id="KW-1185">Reference proteome</keyword>
<name>A0ABT8C080_9VIBR</name>
<evidence type="ECO:0000313" key="4">
    <source>
        <dbReference type="Proteomes" id="UP001238540"/>
    </source>
</evidence>
<sequence length="106" mass="11729">MKELGLGAMKSIPKLKDMNIRRCWSGLRPGSPDELPILGAVPDVDGYLNACGHFRTGGLTSAITEQILDELVREVPTCVDLSPFSYQRFLNRNGEMIGNDQLEHTL</sequence>
<dbReference type="Gene3D" id="3.30.9.10">
    <property type="entry name" value="D-Amino Acid Oxidase, subunit A, domain 2"/>
    <property type="match status" value="1"/>
</dbReference>
<dbReference type="Gene3D" id="3.50.50.60">
    <property type="entry name" value="FAD/NAD(P)-binding domain"/>
    <property type="match status" value="1"/>
</dbReference>
<dbReference type="InterPro" id="IPR006076">
    <property type="entry name" value="FAD-dep_OxRdtase"/>
</dbReference>
<dbReference type="RefSeq" id="WP_290313369.1">
    <property type="nucleotide sequence ID" value="NZ_JABEYA020000003.1"/>
</dbReference>
<dbReference type="InterPro" id="IPR036188">
    <property type="entry name" value="FAD/NAD-bd_sf"/>
</dbReference>